<dbReference type="SUPFAM" id="SSF56219">
    <property type="entry name" value="DNase I-like"/>
    <property type="match status" value="1"/>
</dbReference>
<dbReference type="Gene3D" id="3.60.10.10">
    <property type="entry name" value="Endonuclease/exonuclease/phosphatase"/>
    <property type="match status" value="1"/>
</dbReference>
<dbReference type="GO" id="GO:0003824">
    <property type="term" value="F:catalytic activity"/>
    <property type="evidence" value="ECO:0007669"/>
    <property type="project" value="InterPro"/>
</dbReference>
<dbReference type="Pfam" id="PF03372">
    <property type="entry name" value="Exo_endo_phos"/>
    <property type="match status" value="1"/>
</dbReference>
<evidence type="ECO:0000259" key="1">
    <source>
        <dbReference type="Pfam" id="PF03372"/>
    </source>
</evidence>
<keyword evidence="3" id="KW-1185">Reference proteome</keyword>
<organism evidence="2 3">
    <name type="scientific">Monodon monoceros</name>
    <name type="common">Narwhal</name>
    <name type="synonym">Ceratodon monodon</name>
    <dbReference type="NCBI Taxonomy" id="40151"/>
    <lineage>
        <taxon>Eukaryota</taxon>
        <taxon>Metazoa</taxon>
        <taxon>Chordata</taxon>
        <taxon>Craniata</taxon>
        <taxon>Vertebrata</taxon>
        <taxon>Euteleostomi</taxon>
        <taxon>Mammalia</taxon>
        <taxon>Eutheria</taxon>
        <taxon>Laurasiatheria</taxon>
        <taxon>Artiodactyla</taxon>
        <taxon>Whippomorpha</taxon>
        <taxon>Cetacea</taxon>
        <taxon>Odontoceti</taxon>
        <taxon>Monodontidae</taxon>
        <taxon>Monodon</taxon>
    </lineage>
</organism>
<evidence type="ECO:0000313" key="3">
    <source>
        <dbReference type="Proteomes" id="UP000694561"/>
    </source>
</evidence>
<sequence>MGIGTYVSIITLNVNGLNGPTKRHRLAEWIQKQDPYICCLQETHFRPRDTYRLKVRGWKKIFHANGNQKRAGVAILISDKIDFKIKTIRRDKEGHYIMIKGSIQEEDITIVNIYAPNIGAPQYIRQILTAIKGEIDSNTFIVGDFNTPLSPMDTSSKMKINKETQALNDTLNKMDLIDIYRTLHPKTTEDTFFSSAHGTFSRIDHILGHKSSLGKFKKIEIVSSIFSHHNAMRLDINYRKRSVKHTNTWRLNNTLLSNKVITEEIKGEIKKYLETNENGDTMTQNLWDAAKAVLRGKLIAIQAHLKKQETSRINNLTLHLKQLEKEEQKTPKVISRRKESIKIRAEINEIETKKTIAKINKTKSWFFEKINKTDKPLAGLIKKKRERTQINKIRNEKGEVTTDTAEIQSIKRDYYKQLYANKMDSLEEMDKFLERYNLPRLNQEEIENMNRPVTSNEIETVIQNLPTNRSPGPDGFTGEFCQTFREELTPILLKLFQKIAEEGTLPTHSMRPPSP</sequence>
<dbReference type="GeneTree" id="ENSGT00950000183016"/>
<dbReference type="InterPro" id="IPR005135">
    <property type="entry name" value="Endo/exonuclease/phosphatase"/>
</dbReference>
<protein>
    <recommendedName>
        <fullName evidence="1">Endonuclease/exonuclease/phosphatase domain-containing protein</fullName>
    </recommendedName>
</protein>
<accession>A0A8C6ASP1</accession>
<name>A0A8C6ASP1_MONMO</name>
<dbReference type="CDD" id="cd09076">
    <property type="entry name" value="L1-EN"/>
    <property type="match status" value="1"/>
</dbReference>
<proteinExistence type="predicted"/>
<evidence type="ECO:0000313" key="2">
    <source>
        <dbReference type="Ensembl" id="ENSMMNP00015005465.1"/>
    </source>
</evidence>
<dbReference type="Proteomes" id="UP000694561">
    <property type="component" value="Unplaced"/>
</dbReference>
<dbReference type="PANTHER" id="PTHR19446">
    <property type="entry name" value="REVERSE TRANSCRIPTASES"/>
    <property type="match status" value="1"/>
</dbReference>
<reference evidence="2" key="1">
    <citation type="submission" date="2025-08" db="UniProtKB">
        <authorList>
            <consortium name="Ensembl"/>
        </authorList>
    </citation>
    <scope>IDENTIFICATION</scope>
</reference>
<feature type="domain" description="Endonuclease/exonuclease/phosphatase" evidence="1">
    <location>
        <begin position="10"/>
        <end position="210"/>
    </location>
</feature>
<reference evidence="2" key="2">
    <citation type="submission" date="2025-09" db="UniProtKB">
        <authorList>
            <consortium name="Ensembl"/>
        </authorList>
    </citation>
    <scope>IDENTIFICATION</scope>
</reference>
<dbReference type="InterPro" id="IPR036691">
    <property type="entry name" value="Endo/exonu/phosph_ase_sf"/>
</dbReference>
<dbReference type="AlphaFoldDB" id="A0A8C6ASP1"/>
<dbReference type="Ensembl" id="ENSMMNT00015005995.1">
    <property type="protein sequence ID" value="ENSMMNP00015005465.1"/>
    <property type="gene ID" value="ENSMMNG00015004125.1"/>
</dbReference>